<evidence type="ECO:0000259" key="1">
    <source>
        <dbReference type="Pfam" id="PF06568"/>
    </source>
</evidence>
<gene>
    <name evidence="2" type="ORF">HND93_28050</name>
</gene>
<evidence type="ECO:0000313" key="2">
    <source>
        <dbReference type="EMBL" id="NYZ23569.1"/>
    </source>
</evidence>
<feature type="domain" description="YjiS-like" evidence="1">
    <location>
        <begin position="33"/>
        <end position="69"/>
    </location>
</feature>
<keyword evidence="3" id="KW-1185">Reference proteome</keyword>
<dbReference type="InterPro" id="IPR009506">
    <property type="entry name" value="YjiS-like"/>
</dbReference>
<accession>A0ABX2TKG0</accession>
<sequence>MTTGEGAATMTQPMNRAWGIGAETGAGRGWRTLRAILVRWLERRRQRLALRDLDHHLLRDIGISRSDARREGRKPFWR</sequence>
<name>A0ABX2TKG0_9PROT</name>
<comment type="caution">
    <text evidence="2">The sequence shown here is derived from an EMBL/GenBank/DDBJ whole genome shotgun (WGS) entry which is preliminary data.</text>
</comment>
<dbReference type="RefSeq" id="WP_180285344.1">
    <property type="nucleotide sequence ID" value="NZ_JABFDB010000028.1"/>
</dbReference>
<dbReference type="Pfam" id="PF06568">
    <property type="entry name" value="YjiS-like"/>
    <property type="match status" value="1"/>
</dbReference>
<evidence type="ECO:0000313" key="3">
    <source>
        <dbReference type="Proteomes" id="UP000584642"/>
    </source>
</evidence>
<dbReference type="Proteomes" id="UP000584642">
    <property type="component" value="Unassembled WGS sequence"/>
</dbReference>
<protein>
    <submittedName>
        <fullName evidence="2">DUF1127 domain-containing protein</fullName>
    </submittedName>
</protein>
<proteinExistence type="predicted"/>
<organism evidence="2 3">
    <name type="scientific">Azospirillum oleiclasticum</name>
    <dbReference type="NCBI Taxonomy" id="2735135"/>
    <lineage>
        <taxon>Bacteria</taxon>
        <taxon>Pseudomonadati</taxon>
        <taxon>Pseudomonadota</taxon>
        <taxon>Alphaproteobacteria</taxon>
        <taxon>Rhodospirillales</taxon>
        <taxon>Azospirillaceae</taxon>
        <taxon>Azospirillum</taxon>
    </lineage>
</organism>
<dbReference type="EMBL" id="JABFDB010000028">
    <property type="protein sequence ID" value="NYZ23569.1"/>
    <property type="molecule type" value="Genomic_DNA"/>
</dbReference>
<reference evidence="2 3" key="1">
    <citation type="submission" date="2020-05" db="EMBL/GenBank/DDBJ databases">
        <title>Azospirillum oleiclasticum sp. nov, a nitrogen-fixing and heavy crude oil-emulsifying bacterium isolated from the crude oil of Yumen Oilfield.</title>
        <authorList>
            <person name="Wu D."/>
            <person name="Cai M."/>
            <person name="Zhang X."/>
        </authorList>
    </citation>
    <scope>NUCLEOTIDE SEQUENCE [LARGE SCALE GENOMIC DNA]</scope>
    <source>
        <strain evidence="2 3">ROY-1-1-2</strain>
    </source>
</reference>